<dbReference type="AlphaFoldDB" id="A0A5N5CTC2"/>
<evidence type="ECO:0000256" key="1">
    <source>
        <dbReference type="SAM" id="Phobius"/>
    </source>
</evidence>
<keyword evidence="3" id="KW-1185">Reference proteome</keyword>
<feature type="transmembrane region" description="Helical" evidence="1">
    <location>
        <begin position="135"/>
        <end position="158"/>
    </location>
</feature>
<proteinExistence type="predicted"/>
<accession>A0A5N5CTC2</accession>
<gene>
    <name evidence="2" type="ORF">DBV05_g12739</name>
</gene>
<protein>
    <submittedName>
        <fullName evidence="2">Uncharacterized protein</fullName>
    </submittedName>
</protein>
<dbReference type="Proteomes" id="UP000325902">
    <property type="component" value="Unassembled WGS sequence"/>
</dbReference>
<name>A0A5N5CTC2_9PEZI</name>
<evidence type="ECO:0000313" key="3">
    <source>
        <dbReference type="Proteomes" id="UP000325902"/>
    </source>
</evidence>
<organism evidence="2 3">
    <name type="scientific">Lasiodiplodia theobromae</name>
    <dbReference type="NCBI Taxonomy" id="45133"/>
    <lineage>
        <taxon>Eukaryota</taxon>
        <taxon>Fungi</taxon>
        <taxon>Dikarya</taxon>
        <taxon>Ascomycota</taxon>
        <taxon>Pezizomycotina</taxon>
        <taxon>Dothideomycetes</taxon>
        <taxon>Dothideomycetes incertae sedis</taxon>
        <taxon>Botryosphaeriales</taxon>
        <taxon>Botryosphaeriaceae</taxon>
        <taxon>Lasiodiplodia</taxon>
    </lineage>
</organism>
<dbReference type="OrthoDB" id="5242705at2759"/>
<keyword evidence="1" id="KW-1133">Transmembrane helix</keyword>
<comment type="caution">
    <text evidence="2">The sequence shown here is derived from an EMBL/GenBank/DDBJ whole genome shotgun (WGS) entry which is preliminary data.</text>
</comment>
<sequence length="247" mass="28189">MNGILDSYTMEEKGFSSEEYHESYPDNAEDPLEQCYDGYGNVTFGATREEESYSFDVGCGKASGVAKYFLDLFKFQVSSDETAFASGQLLMNSESIPATMDAITEAFSIYLMASALNTTRHYGEAFYPEVFVVIYWQWLLFPAFLTILGACFLGTSLWKSWEHRESFLWKDSLVALLFHGLSKRGNNDEEPIEKTEMDEQVGLITAKPKIDRDEVYPNDKMKMDERAEAIKAKLKMDDDRSLKFIRA</sequence>
<dbReference type="PANTHER" id="PTHR35394">
    <property type="entry name" value="DUF3176 DOMAIN-CONTAINING PROTEIN"/>
    <property type="match status" value="1"/>
</dbReference>
<keyword evidence="1" id="KW-0812">Transmembrane</keyword>
<keyword evidence="1" id="KW-0472">Membrane</keyword>
<dbReference type="EMBL" id="VCHE01000348">
    <property type="protein sequence ID" value="KAB2568583.1"/>
    <property type="molecule type" value="Genomic_DNA"/>
</dbReference>
<evidence type="ECO:0000313" key="2">
    <source>
        <dbReference type="EMBL" id="KAB2568583.1"/>
    </source>
</evidence>
<dbReference type="PANTHER" id="PTHR35394:SF5">
    <property type="entry name" value="DUF3176 DOMAIN-CONTAINING PROTEIN"/>
    <property type="match status" value="1"/>
</dbReference>
<reference evidence="2 3" key="1">
    <citation type="journal article" date="2019" name="Sci. Rep.">
        <title>A multi-omics analysis of the grapevine pathogen Lasiodiplodia theobromae reveals that temperature affects the expression of virulence- and pathogenicity-related genes.</title>
        <authorList>
            <person name="Felix C."/>
            <person name="Meneses R."/>
            <person name="Goncalves M.F.M."/>
            <person name="Tilleman L."/>
            <person name="Duarte A.S."/>
            <person name="Jorrin-Novo J.V."/>
            <person name="Van de Peer Y."/>
            <person name="Deforce D."/>
            <person name="Van Nieuwerburgh F."/>
            <person name="Esteves A.C."/>
            <person name="Alves A."/>
        </authorList>
    </citation>
    <scope>NUCLEOTIDE SEQUENCE [LARGE SCALE GENOMIC DNA]</scope>
    <source>
        <strain evidence="2 3">LA-SOL3</strain>
    </source>
</reference>